<comment type="caution">
    <text evidence="9">The sequence shown here is derived from an EMBL/GenBank/DDBJ whole genome shotgun (WGS) entry which is preliminary data.</text>
</comment>
<dbReference type="GO" id="GO:0006396">
    <property type="term" value="P:RNA processing"/>
    <property type="evidence" value="ECO:0007669"/>
    <property type="project" value="InterPro"/>
</dbReference>
<keyword evidence="4 7" id="KW-0808">Transferase</keyword>
<dbReference type="InterPro" id="IPR011023">
    <property type="entry name" value="Nop2p"/>
</dbReference>
<evidence type="ECO:0000256" key="4">
    <source>
        <dbReference type="ARBA" id="ARBA00022679"/>
    </source>
</evidence>
<evidence type="ECO:0000256" key="3">
    <source>
        <dbReference type="ARBA" id="ARBA00022603"/>
    </source>
</evidence>
<dbReference type="Pfam" id="PF17126">
    <property type="entry name" value="RsmF_methylt_CI"/>
    <property type="match status" value="1"/>
</dbReference>
<dbReference type="CDD" id="cd21147">
    <property type="entry name" value="RsmF_methylt_CTD1"/>
    <property type="match status" value="1"/>
</dbReference>
<evidence type="ECO:0000256" key="7">
    <source>
        <dbReference type="PROSITE-ProRule" id="PRU01023"/>
    </source>
</evidence>
<feature type="binding site" evidence="7">
    <location>
        <begin position="110"/>
        <end position="116"/>
    </location>
    <ligand>
        <name>S-adenosyl-L-methionine</name>
        <dbReference type="ChEBI" id="CHEBI:59789"/>
    </ligand>
</feature>
<evidence type="ECO:0000256" key="5">
    <source>
        <dbReference type="ARBA" id="ARBA00022691"/>
    </source>
</evidence>
<comment type="similarity">
    <text evidence="1 7">Belongs to the class I-like SAM-binding methyltransferase superfamily. RsmB/NOP family.</text>
</comment>
<dbReference type="GO" id="GO:0003723">
    <property type="term" value="F:RNA binding"/>
    <property type="evidence" value="ECO:0007669"/>
    <property type="project" value="UniProtKB-UniRule"/>
</dbReference>
<dbReference type="Pfam" id="PF17125">
    <property type="entry name" value="Methyltr_RsmF_N"/>
    <property type="match status" value="1"/>
</dbReference>
<dbReference type="GO" id="GO:0008173">
    <property type="term" value="F:RNA methyltransferase activity"/>
    <property type="evidence" value="ECO:0007669"/>
    <property type="project" value="InterPro"/>
</dbReference>
<dbReference type="PROSITE" id="PS51686">
    <property type="entry name" value="SAM_MT_RSMB_NOP"/>
    <property type="match status" value="1"/>
</dbReference>
<keyword evidence="3 7" id="KW-0489">Methyltransferase</keyword>
<evidence type="ECO:0000259" key="8">
    <source>
        <dbReference type="PROSITE" id="PS51686"/>
    </source>
</evidence>
<dbReference type="AlphaFoldDB" id="A0A926EFG9"/>
<dbReference type="InterPro" id="IPR031340">
    <property type="entry name" value="RsmF_methylt_CI"/>
</dbReference>
<feature type="binding site" evidence="7">
    <location>
        <position position="179"/>
    </location>
    <ligand>
        <name>S-adenosyl-L-methionine</name>
        <dbReference type="ChEBI" id="CHEBI:59789"/>
    </ligand>
</feature>
<evidence type="ECO:0000256" key="6">
    <source>
        <dbReference type="ARBA" id="ARBA00022884"/>
    </source>
</evidence>
<dbReference type="InterPro" id="IPR049560">
    <property type="entry name" value="MeTrfase_RsmB-F_NOP2_cat"/>
</dbReference>
<dbReference type="PRINTS" id="PR02008">
    <property type="entry name" value="RCMTFAMILY"/>
</dbReference>
<dbReference type="InterPro" id="IPR001678">
    <property type="entry name" value="MeTrfase_RsmB-F_NOP2_dom"/>
</dbReference>
<feature type="active site" description="Nucleophile" evidence="7">
    <location>
        <position position="232"/>
    </location>
</feature>
<dbReference type="PROSITE" id="PS01153">
    <property type="entry name" value="NOL1_NOP2_SUN"/>
    <property type="match status" value="1"/>
</dbReference>
<evidence type="ECO:0000313" key="9">
    <source>
        <dbReference type="EMBL" id="MBC8579343.1"/>
    </source>
</evidence>
<dbReference type="GO" id="GO:0001510">
    <property type="term" value="P:RNA methylation"/>
    <property type="evidence" value="ECO:0007669"/>
    <property type="project" value="InterPro"/>
</dbReference>
<accession>A0A926EFG9</accession>
<comment type="caution">
    <text evidence="7">Lacks conserved residue(s) required for the propagation of feature annotation.</text>
</comment>
<dbReference type="InterPro" id="IPR018314">
    <property type="entry name" value="RsmB/NOL1/NOP2-like_CS"/>
</dbReference>
<keyword evidence="10" id="KW-1185">Reference proteome</keyword>
<dbReference type="CDD" id="cd02440">
    <property type="entry name" value="AdoMet_MTases"/>
    <property type="match status" value="1"/>
</dbReference>
<reference evidence="9" key="1">
    <citation type="submission" date="2020-08" db="EMBL/GenBank/DDBJ databases">
        <title>Genome public.</title>
        <authorList>
            <person name="Liu C."/>
            <person name="Sun Q."/>
        </authorList>
    </citation>
    <scope>NUCLEOTIDE SEQUENCE</scope>
    <source>
        <strain evidence="9">NSJ-12</strain>
    </source>
</reference>
<dbReference type="Pfam" id="PF01189">
    <property type="entry name" value="Methyltr_RsmB-F"/>
    <property type="match status" value="1"/>
</dbReference>
<gene>
    <name evidence="9" type="ORF">H8718_07365</name>
</gene>
<evidence type="ECO:0000313" key="10">
    <source>
        <dbReference type="Proteomes" id="UP000655830"/>
    </source>
</evidence>
<protein>
    <submittedName>
        <fullName evidence="9">RsmF rRNA methyltransferase first C-terminal domain-containing protein</fullName>
    </submittedName>
</protein>
<proteinExistence type="inferred from homology"/>
<dbReference type="EMBL" id="JACRSY010000009">
    <property type="protein sequence ID" value="MBC8579343.1"/>
    <property type="molecule type" value="Genomic_DNA"/>
</dbReference>
<dbReference type="InterPro" id="IPR031341">
    <property type="entry name" value="Methyltr_RsmF_N"/>
</dbReference>
<sequence length="455" mass="51403">MKLPVLFKEKMQRLLGDEYEAYLESYNNPKYQGIRINTMKVSDEEWKQINPFTELQPVPWCKEGYYYTEPNKPSKHPYYFAGLYYMQEPSAMAPGAYVPIKEGDKVLDLCAAPGGKTTQVLAKLNQTGVLISNDISASRTQALLKNVENFGARNTIITNETPERLASKLPGYFDKILIDAPCSGEGMFRKDEGAIKSWETHGVEHCQALQREILEYAYAMLKEEGMILYSTCTFSPEENEGMIQEFLNHHPLCEVVPLTPVGGIATGHPEWTKGGDASLKGALRLWPHHLQGEGHFVCLIQKKEPTLDLAKRQVIKKRIKDIPALSEFIETYTHIDRDTPVIEVKDKVFMAIEDAPDLQGLRIVRSGMLLGELKSKRFEPAHAPVLAYSKEMFKQTIDLAVDDVNVIKYLKGETLLVEAPKGYHVICVEGHPLGFVKSNNGTLKNQYPPHWRMMG</sequence>
<dbReference type="RefSeq" id="WP_249332445.1">
    <property type="nucleotide sequence ID" value="NZ_JACRSY010000009.1"/>
</dbReference>
<dbReference type="InterPro" id="IPR023267">
    <property type="entry name" value="RCMT"/>
</dbReference>
<organism evidence="9 10">
    <name type="scientific">Zhenhengia yiwuensis</name>
    <dbReference type="NCBI Taxonomy" id="2763666"/>
    <lineage>
        <taxon>Bacteria</taxon>
        <taxon>Bacillati</taxon>
        <taxon>Bacillota</taxon>
        <taxon>Clostridia</taxon>
        <taxon>Lachnospirales</taxon>
        <taxon>Lachnospiraceae</taxon>
        <taxon>Zhenhengia</taxon>
    </lineage>
</organism>
<dbReference type="Gene3D" id="3.40.50.150">
    <property type="entry name" value="Vaccinia Virus protein VP39"/>
    <property type="match status" value="1"/>
</dbReference>
<dbReference type="InterPro" id="IPR029063">
    <property type="entry name" value="SAM-dependent_MTases_sf"/>
</dbReference>
<dbReference type="InterPro" id="IPR027391">
    <property type="entry name" value="Nol1_Nop2_Fmu_2"/>
</dbReference>
<evidence type="ECO:0000256" key="1">
    <source>
        <dbReference type="ARBA" id="ARBA00007494"/>
    </source>
</evidence>
<dbReference type="GO" id="GO:0008757">
    <property type="term" value="F:S-adenosylmethionine-dependent methyltransferase activity"/>
    <property type="evidence" value="ECO:0007669"/>
    <property type="project" value="InterPro"/>
</dbReference>
<name>A0A926EFG9_9FIRM</name>
<dbReference type="Gene3D" id="3.30.70.1170">
    <property type="entry name" value="Sun protein, domain 3"/>
    <property type="match status" value="1"/>
</dbReference>
<dbReference type="PANTHER" id="PTHR22807">
    <property type="entry name" value="NOP2 YEAST -RELATED NOL1/NOP2/FMU SUN DOMAIN-CONTAINING"/>
    <property type="match status" value="1"/>
</dbReference>
<evidence type="ECO:0000256" key="2">
    <source>
        <dbReference type="ARBA" id="ARBA00022490"/>
    </source>
</evidence>
<keyword evidence="6 7" id="KW-0694">RNA-binding</keyword>
<dbReference type="PANTHER" id="PTHR22807:SF30">
    <property type="entry name" value="28S RRNA (CYTOSINE(4447)-C(5))-METHYLTRANSFERASE-RELATED"/>
    <property type="match status" value="1"/>
</dbReference>
<keyword evidence="5 7" id="KW-0949">S-adenosyl-L-methionine</keyword>
<feature type="binding site" evidence="7">
    <location>
        <position position="134"/>
    </location>
    <ligand>
        <name>S-adenosyl-L-methionine</name>
        <dbReference type="ChEBI" id="CHEBI:59789"/>
    </ligand>
</feature>
<feature type="domain" description="SAM-dependent MTase RsmB/NOP-type" evidence="8">
    <location>
        <begin position="22"/>
        <end position="303"/>
    </location>
</feature>
<dbReference type="Gene3D" id="2.30.130.60">
    <property type="match status" value="1"/>
</dbReference>
<keyword evidence="2" id="KW-0963">Cytoplasm</keyword>
<dbReference type="NCBIfam" id="TIGR00446">
    <property type="entry name" value="nop2p"/>
    <property type="match status" value="1"/>
</dbReference>
<dbReference type="SUPFAM" id="SSF53335">
    <property type="entry name" value="S-adenosyl-L-methionine-dependent methyltransferases"/>
    <property type="match status" value="1"/>
</dbReference>
<dbReference type="Pfam" id="PF13636">
    <property type="entry name" value="Methyltranf_PUA"/>
    <property type="match status" value="1"/>
</dbReference>
<dbReference type="Proteomes" id="UP000655830">
    <property type="component" value="Unassembled WGS sequence"/>
</dbReference>